<evidence type="ECO:0000256" key="1">
    <source>
        <dbReference type="SAM" id="MobiDB-lite"/>
    </source>
</evidence>
<dbReference type="RefSeq" id="XP_056684233.1">
    <property type="nucleotide sequence ID" value="XM_056828255.1"/>
</dbReference>
<name>A0ABM3QLJ2_SPIOL</name>
<evidence type="ECO:0000313" key="2">
    <source>
        <dbReference type="Proteomes" id="UP000813463"/>
    </source>
</evidence>
<sequence>MPSKEGTTPQTSLGEELAMKRWSMLLNSMARRREHQNSQSRNACNNPQKDNRSLQNDGQDKNVPSSVPSGLRRSPRHINSGGLNQGLSSGGHNSGLTSGGLNSQLGGFNPGGLNLCFNQGGLNSRGPSPRGLESDIFANLSQPTQEHETDDTSHMMPTQGGYNTTNRRRVQATQPRNERGRGADKTKILKQRVFVEVNEYGQPISDSER</sequence>
<proteinExistence type="predicted"/>
<feature type="compositionally biased region" description="Polar residues" evidence="1">
    <location>
        <begin position="160"/>
        <end position="175"/>
    </location>
</feature>
<dbReference type="Proteomes" id="UP000813463">
    <property type="component" value="Chromosome 5"/>
</dbReference>
<dbReference type="GeneID" id="110800275"/>
<feature type="region of interest" description="Disordered" evidence="1">
    <location>
        <begin position="1"/>
        <end position="103"/>
    </location>
</feature>
<gene>
    <name evidence="3" type="primary">LOC110800275</name>
</gene>
<feature type="compositionally biased region" description="Basic and acidic residues" evidence="1">
    <location>
        <begin position="176"/>
        <end position="187"/>
    </location>
</feature>
<evidence type="ECO:0000313" key="3">
    <source>
        <dbReference type="RefSeq" id="XP_056684233.1"/>
    </source>
</evidence>
<feature type="compositionally biased region" description="Polar residues" evidence="1">
    <location>
        <begin position="1"/>
        <end position="13"/>
    </location>
</feature>
<accession>A0ABM3QLJ2</accession>
<feature type="compositionally biased region" description="Polar residues" evidence="1">
    <location>
        <begin position="37"/>
        <end position="68"/>
    </location>
</feature>
<organism evidence="2 3">
    <name type="scientific">Spinacia oleracea</name>
    <name type="common">Spinach</name>
    <dbReference type="NCBI Taxonomy" id="3562"/>
    <lineage>
        <taxon>Eukaryota</taxon>
        <taxon>Viridiplantae</taxon>
        <taxon>Streptophyta</taxon>
        <taxon>Embryophyta</taxon>
        <taxon>Tracheophyta</taxon>
        <taxon>Spermatophyta</taxon>
        <taxon>Magnoliopsida</taxon>
        <taxon>eudicotyledons</taxon>
        <taxon>Gunneridae</taxon>
        <taxon>Pentapetalae</taxon>
        <taxon>Caryophyllales</taxon>
        <taxon>Chenopodiaceae</taxon>
        <taxon>Chenopodioideae</taxon>
        <taxon>Anserineae</taxon>
        <taxon>Spinacia</taxon>
    </lineage>
</organism>
<protein>
    <submittedName>
        <fullName evidence="3">Uncharacterized protein isoform X2</fullName>
    </submittedName>
</protein>
<feature type="region of interest" description="Disordered" evidence="1">
    <location>
        <begin position="143"/>
        <end position="187"/>
    </location>
</feature>
<reference evidence="2" key="1">
    <citation type="journal article" date="2021" name="Nat. Commun.">
        <title>Genomic analyses provide insights into spinach domestication and the genetic basis of agronomic traits.</title>
        <authorList>
            <person name="Cai X."/>
            <person name="Sun X."/>
            <person name="Xu C."/>
            <person name="Sun H."/>
            <person name="Wang X."/>
            <person name="Ge C."/>
            <person name="Zhang Z."/>
            <person name="Wang Q."/>
            <person name="Fei Z."/>
            <person name="Jiao C."/>
            <person name="Wang Q."/>
        </authorList>
    </citation>
    <scope>NUCLEOTIDE SEQUENCE [LARGE SCALE GENOMIC DNA]</scope>
    <source>
        <strain evidence="2">cv. Varoflay</strain>
    </source>
</reference>
<keyword evidence="2" id="KW-1185">Reference proteome</keyword>
<feature type="compositionally biased region" description="Low complexity" evidence="1">
    <location>
        <begin position="94"/>
        <end position="103"/>
    </location>
</feature>
<reference evidence="3" key="2">
    <citation type="submission" date="2025-08" db="UniProtKB">
        <authorList>
            <consortium name="RefSeq"/>
        </authorList>
    </citation>
    <scope>IDENTIFICATION</scope>
    <source>
        <tissue evidence="3">Leaf</tissue>
    </source>
</reference>